<dbReference type="PANTHER" id="PTHR43537:SF45">
    <property type="entry name" value="GNTR FAMILY REGULATORY PROTEIN"/>
    <property type="match status" value="1"/>
</dbReference>
<dbReference type="Proteomes" id="UP001352263">
    <property type="component" value="Unassembled WGS sequence"/>
</dbReference>
<keyword evidence="6" id="KW-1185">Reference proteome</keyword>
<name>A0ABU6JA74_9BURK</name>
<evidence type="ECO:0000256" key="1">
    <source>
        <dbReference type="ARBA" id="ARBA00023015"/>
    </source>
</evidence>
<organism evidence="5 6">
    <name type="scientific">Noviherbaspirillum album</name>
    <dbReference type="NCBI Taxonomy" id="3080276"/>
    <lineage>
        <taxon>Bacteria</taxon>
        <taxon>Pseudomonadati</taxon>
        <taxon>Pseudomonadota</taxon>
        <taxon>Betaproteobacteria</taxon>
        <taxon>Burkholderiales</taxon>
        <taxon>Oxalobacteraceae</taxon>
        <taxon>Noviherbaspirillum</taxon>
    </lineage>
</organism>
<dbReference type="InterPro" id="IPR036390">
    <property type="entry name" value="WH_DNA-bd_sf"/>
</dbReference>
<dbReference type="Pfam" id="PF07729">
    <property type="entry name" value="FCD"/>
    <property type="match status" value="1"/>
</dbReference>
<dbReference type="SUPFAM" id="SSF48008">
    <property type="entry name" value="GntR ligand-binding domain-like"/>
    <property type="match status" value="1"/>
</dbReference>
<dbReference type="Gene3D" id="1.10.10.10">
    <property type="entry name" value="Winged helix-like DNA-binding domain superfamily/Winged helix DNA-binding domain"/>
    <property type="match status" value="1"/>
</dbReference>
<dbReference type="InterPro" id="IPR008920">
    <property type="entry name" value="TF_FadR/GntR_C"/>
</dbReference>
<evidence type="ECO:0000256" key="3">
    <source>
        <dbReference type="ARBA" id="ARBA00023163"/>
    </source>
</evidence>
<reference evidence="5 6" key="1">
    <citation type="submission" date="2023-10" db="EMBL/GenBank/DDBJ databases">
        <title>Noviherbaspirillum sp. CPCC 100848 genome assembly.</title>
        <authorList>
            <person name="Li X.Y."/>
            <person name="Fang X.M."/>
        </authorList>
    </citation>
    <scope>NUCLEOTIDE SEQUENCE [LARGE SCALE GENOMIC DNA]</scope>
    <source>
        <strain evidence="5 6">CPCC 100848</strain>
    </source>
</reference>
<comment type="caution">
    <text evidence="5">The sequence shown here is derived from an EMBL/GenBank/DDBJ whole genome shotgun (WGS) entry which is preliminary data.</text>
</comment>
<dbReference type="CDD" id="cd07377">
    <property type="entry name" value="WHTH_GntR"/>
    <property type="match status" value="1"/>
</dbReference>
<dbReference type="SMART" id="SM00895">
    <property type="entry name" value="FCD"/>
    <property type="match status" value="1"/>
</dbReference>
<evidence type="ECO:0000259" key="4">
    <source>
        <dbReference type="PROSITE" id="PS50949"/>
    </source>
</evidence>
<accession>A0ABU6JA74</accession>
<dbReference type="PROSITE" id="PS50949">
    <property type="entry name" value="HTH_GNTR"/>
    <property type="match status" value="1"/>
</dbReference>
<keyword evidence="2" id="KW-0238">DNA-binding</keyword>
<dbReference type="EMBL" id="JAWIIV010000009">
    <property type="protein sequence ID" value="MEC4720059.1"/>
    <property type="molecule type" value="Genomic_DNA"/>
</dbReference>
<dbReference type="Pfam" id="PF00392">
    <property type="entry name" value="GntR"/>
    <property type="match status" value="1"/>
</dbReference>
<evidence type="ECO:0000313" key="6">
    <source>
        <dbReference type="Proteomes" id="UP001352263"/>
    </source>
</evidence>
<dbReference type="SMART" id="SM00345">
    <property type="entry name" value="HTH_GNTR"/>
    <property type="match status" value="1"/>
</dbReference>
<keyword evidence="1" id="KW-0805">Transcription regulation</keyword>
<gene>
    <name evidence="5" type="ORF">RY831_12925</name>
</gene>
<feature type="domain" description="HTH gntR-type" evidence="4">
    <location>
        <begin position="18"/>
        <end position="85"/>
    </location>
</feature>
<dbReference type="SUPFAM" id="SSF46785">
    <property type="entry name" value="Winged helix' DNA-binding domain"/>
    <property type="match status" value="1"/>
</dbReference>
<sequence>MDALTEMPPAQFNLDRTRHAAPQIFEHLRELIISMSLTPGTVLSRADLAMQYNISQTPVRDALIRLSEEGLVDVYPQHATVVSRIDVNLAQEAHFLRLSVEMEIARRLASASGSALIERLRLLVSRQKSALADEDLPAFTLADQAFHRQMYEAAKVPHLYALVRRHSGHLDRLRSLHLPAPGKALAVLADHDAIVDAIAKGDASLAEQSVRRHLSGTLANVEEIRTRYREYLKN</sequence>
<proteinExistence type="predicted"/>
<dbReference type="InterPro" id="IPR000524">
    <property type="entry name" value="Tscrpt_reg_HTH_GntR"/>
</dbReference>
<dbReference type="InterPro" id="IPR036388">
    <property type="entry name" value="WH-like_DNA-bd_sf"/>
</dbReference>
<evidence type="ECO:0000256" key="2">
    <source>
        <dbReference type="ARBA" id="ARBA00023125"/>
    </source>
</evidence>
<dbReference type="Gene3D" id="1.20.120.530">
    <property type="entry name" value="GntR ligand-binding domain-like"/>
    <property type="match status" value="1"/>
</dbReference>
<keyword evidence="3" id="KW-0804">Transcription</keyword>
<dbReference type="RefSeq" id="WP_326506774.1">
    <property type="nucleotide sequence ID" value="NZ_JAWIIV010000009.1"/>
</dbReference>
<evidence type="ECO:0000313" key="5">
    <source>
        <dbReference type="EMBL" id="MEC4720059.1"/>
    </source>
</evidence>
<dbReference type="PANTHER" id="PTHR43537">
    <property type="entry name" value="TRANSCRIPTIONAL REGULATOR, GNTR FAMILY"/>
    <property type="match status" value="1"/>
</dbReference>
<protein>
    <submittedName>
        <fullName evidence="5">GntR family transcriptional regulator</fullName>
    </submittedName>
</protein>
<dbReference type="InterPro" id="IPR011711">
    <property type="entry name" value="GntR_C"/>
</dbReference>